<evidence type="ECO:0000313" key="2">
    <source>
        <dbReference type="EMBL" id="KAK0512863.1"/>
    </source>
</evidence>
<keyword evidence="3" id="KW-1185">Reference proteome</keyword>
<dbReference type="EMBL" id="JAFEKC020000009">
    <property type="protein sequence ID" value="KAK0512863.1"/>
    <property type="molecule type" value="Genomic_DNA"/>
</dbReference>
<comment type="caution">
    <text evidence="2">The sequence shown here is derived from an EMBL/GenBank/DDBJ whole genome shotgun (WGS) entry which is preliminary data.</text>
</comment>
<organism evidence="2 3">
    <name type="scientific">Cladonia borealis</name>
    <dbReference type="NCBI Taxonomy" id="184061"/>
    <lineage>
        <taxon>Eukaryota</taxon>
        <taxon>Fungi</taxon>
        <taxon>Dikarya</taxon>
        <taxon>Ascomycota</taxon>
        <taxon>Pezizomycotina</taxon>
        <taxon>Lecanoromycetes</taxon>
        <taxon>OSLEUM clade</taxon>
        <taxon>Lecanoromycetidae</taxon>
        <taxon>Lecanorales</taxon>
        <taxon>Lecanorineae</taxon>
        <taxon>Cladoniaceae</taxon>
        <taxon>Cladonia</taxon>
    </lineage>
</organism>
<proteinExistence type="predicted"/>
<accession>A0AA39V1Z1</accession>
<evidence type="ECO:0000313" key="3">
    <source>
        <dbReference type="Proteomes" id="UP001166286"/>
    </source>
</evidence>
<feature type="compositionally biased region" description="Low complexity" evidence="1">
    <location>
        <begin position="212"/>
        <end position="225"/>
    </location>
</feature>
<evidence type="ECO:0000256" key="1">
    <source>
        <dbReference type="SAM" id="MobiDB-lite"/>
    </source>
</evidence>
<feature type="region of interest" description="Disordered" evidence="1">
    <location>
        <begin position="209"/>
        <end position="235"/>
    </location>
</feature>
<dbReference type="AlphaFoldDB" id="A0AA39V1Z1"/>
<dbReference type="Proteomes" id="UP001166286">
    <property type="component" value="Unassembled WGS sequence"/>
</dbReference>
<protein>
    <submittedName>
        <fullName evidence="2">Uncharacterized protein</fullName>
    </submittedName>
</protein>
<gene>
    <name evidence="2" type="ORF">JMJ35_004880</name>
</gene>
<name>A0AA39V1Z1_9LECA</name>
<reference evidence="2" key="1">
    <citation type="submission" date="2023-03" db="EMBL/GenBank/DDBJ databases">
        <title>Complete genome of Cladonia borealis.</title>
        <authorList>
            <person name="Park H."/>
        </authorList>
    </citation>
    <scope>NUCLEOTIDE SEQUENCE</scope>
    <source>
        <strain evidence="2">ANT050790</strain>
    </source>
</reference>
<sequence length="235" mass="24783">MSENNNAGQMGWMEPVLYDIGLTHGQPGKADIYDACLNGIQSGTNGAFTAVASHDLVRGLGSPKSGLIFQLTSPEPPVPVEFNWIRFIVGTGDDNLRNDSTATAKVTLVNGHFFTVTLKAKDHGSLANGSTQLPLDFFIRHNVPTLPTPTQALAGVQINLFQGGSFPETAENWVVATLQVSLFNTRQPQFCQLDLVGSSKLQDGSTGLVRLSESAGPSGNGPSSPVYQPGPASGC</sequence>